<organism evidence="5 6">
    <name type="scientific">Blastocystis sp. subtype 1 (strain ATCC 50177 / NandII)</name>
    <dbReference type="NCBI Taxonomy" id="478820"/>
    <lineage>
        <taxon>Eukaryota</taxon>
        <taxon>Sar</taxon>
        <taxon>Stramenopiles</taxon>
        <taxon>Bigyra</taxon>
        <taxon>Opalozoa</taxon>
        <taxon>Opalinata</taxon>
        <taxon>Blastocystidae</taxon>
        <taxon>Blastocystis</taxon>
    </lineage>
</organism>
<dbReference type="OrthoDB" id="424302at2759"/>
<evidence type="ECO:0000313" key="5">
    <source>
        <dbReference type="EMBL" id="OAO14348.1"/>
    </source>
</evidence>
<feature type="binding site" evidence="3">
    <location>
        <position position="270"/>
    </location>
    <ligand>
        <name>Zn(2+)</name>
        <dbReference type="ChEBI" id="CHEBI:29105"/>
    </ligand>
</feature>
<dbReference type="AlphaFoldDB" id="A0A196SBF2"/>
<keyword evidence="3" id="KW-0479">Metal-binding</keyword>
<reference evidence="5 6" key="1">
    <citation type="submission" date="2016-05" db="EMBL/GenBank/DDBJ databases">
        <title>Nuclear genome of Blastocystis sp. subtype 1 NandII.</title>
        <authorList>
            <person name="Gentekaki E."/>
            <person name="Curtis B."/>
            <person name="Stairs C."/>
            <person name="Eme L."/>
            <person name="Herman E."/>
            <person name="Klimes V."/>
            <person name="Arias M.C."/>
            <person name="Elias M."/>
            <person name="Hilliou F."/>
            <person name="Klute M."/>
            <person name="Malik S.-B."/>
            <person name="Pightling A."/>
            <person name="Rachubinski R."/>
            <person name="Salas D."/>
            <person name="Schlacht A."/>
            <person name="Suga H."/>
            <person name="Archibald J."/>
            <person name="Ball S.G."/>
            <person name="Clark G."/>
            <person name="Dacks J."/>
            <person name="Van Der Giezen M."/>
            <person name="Tsaousis A."/>
            <person name="Roger A."/>
        </authorList>
    </citation>
    <scope>NUCLEOTIDE SEQUENCE [LARGE SCALE GENOMIC DNA]</scope>
    <source>
        <strain evidence="6">ATCC 50177 / NandII</strain>
    </source>
</reference>
<dbReference type="InterPro" id="IPR029035">
    <property type="entry name" value="DHS-like_NAD/FAD-binding_dom"/>
</dbReference>
<dbReference type="PANTHER" id="PTHR11085:SF10">
    <property type="entry name" value="NAD-DEPENDENT PROTEIN DEACYLASE SIRTUIN-5, MITOCHONDRIAL-RELATED"/>
    <property type="match status" value="1"/>
</dbReference>
<comment type="caution">
    <text evidence="5">The sequence shown here is derived from an EMBL/GenBank/DDBJ whole genome shotgun (WGS) entry which is preliminary data.</text>
</comment>
<dbReference type="EMBL" id="LXWW01000255">
    <property type="protein sequence ID" value="OAO14348.1"/>
    <property type="molecule type" value="Genomic_DNA"/>
</dbReference>
<evidence type="ECO:0000313" key="6">
    <source>
        <dbReference type="Proteomes" id="UP000078348"/>
    </source>
</evidence>
<accession>A0A196SBF2</accession>
<feature type="binding site" evidence="3">
    <location>
        <position position="211"/>
    </location>
    <ligand>
        <name>Zn(2+)</name>
        <dbReference type="ChEBI" id="CHEBI:29105"/>
    </ligand>
</feature>
<evidence type="ECO:0000256" key="2">
    <source>
        <dbReference type="ARBA" id="ARBA00023027"/>
    </source>
</evidence>
<feature type="binding site" evidence="3">
    <location>
        <position position="183"/>
    </location>
    <ligand>
        <name>Zn(2+)</name>
        <dbReference type="ChEBI" id="CHEBI:29105"/>
    </ligand>
</feature>
<name>A0A196SBF2_BLAHN</name>
<keyword evidence="6" id="KW-1185">Reference proteome</keyword>
<evidence type="ECO:0000256" key="1">
    <source>
        <dbReference type="ARBA" id="ARBA00022679"/>
    </source>
</evidence>
<dbReference type="InterPro" id="IPR026591">
    <property type="entry name" value="Sirtuin_cat_small_dom_sf"/>
</dbReference>
<keyword evidence="3" id="KW-0862">Zinc</keyword>
<dbReference type="PANTHER" id="PTHR11085">
    <property type="entry name" value="NAD-DEPENDENT PROTEIN DEACYLASE SIRTUIN-5, MITOCHONDRIAL-RELATED"/>
    <property type="match status" value="1"/>
</dbReference>
<feature type="active site" description="Proton acceptor" evidence="3">
    <location>
        <position position="169"/>
    </location>
</feature>
<dbReference type="GO" id="GO:0070403">
    <property type="term" value="F:NAD+ binding"/>
    <property type="evidence" value="ECO:0007669"/>
    <property type="project" value="InterPro"/>
</dbReference>
<dbReference type="Pfam" id="PF02146">
    <property type="entry name" value="SIR2"/>
    <property type="match status" value="1"/>
</dbReference>
<keyword evidence="2" id="KW-0520">NAD</keyword>
<keyword evidence="1" id="KW-0808">Transferase</keyword>
<dbReference type="PROSITE" id="PS50305">
    <property type="entry name" value="SIRTUIN"/>
    <property type="match status" value="1"/>
</dbReference>
<protein>
    <recommendedName>
        <fullName evidence="4">Deacetylase sirtuin-type domain-containing protein</fullName>
    </recommendedName>
</protein>
<dbReference type="Gene3D" id="3.30.1600.10">
    <property type="entry name" value="SIR2/SIRT2 'Small Domain"/>
    <property type="match status" value="2"/>
</dbReference>
<dbReference type="InterPro" id="IPR026590">
    <property type="entry name" value="Ssirtuin_cat_dom"/>
</dbReference>
<evidence type="ECO:0000256" key="3">
    <source>
        <dbReference type="PROSITE-ProRule" id="PRU00236"/>
    </source>
</evidence>
<evidence type="ECO:0000259" key="4">
    <source>
        <dbReference type="PROSITE" id="PS50305"/>
    </source>
</evidence>
<dbReference type="Gene3D" id="3.40.50.1220">
    <property type="entry name" value="TPP-binding domain"/>
    <property type="match status" value="2"/>
</dbReference>
<dbReference type="GO" id="GO:0046872">
    <property type="term" value="F:metal ion binding"/>
    <property type="evidence" value="ECO:0007669"/>
    <property type="project" value="UniProtKB-KW"/>
</dbReference>
<dbReference type="STRING" id="478820.A0A196SBF2"/>
<dbReference type="Proteomes" id="UP000078348">
    <property type="component" value="Unassembled WGS sequence"/>
</dbReference>
<feature type="domain" description="Deacetylase sirtuin-type" evidence="4">
    <location>
        <begin position="15"/>
        <end position="356"/>
    </location>
</feature>
<dbReference type="SUPFAM" id="SSF52467">
    <property type="entry name" value="DHS-like NAD/FAD-binding domain"/>
    <property type="match status" value="1"/>
</dbReference>
<dbReference type="GO" id="GO:0017136">
    <property type="term" value="F:histone deacetylase activity, NAD-dependent"/>
    <property type="evidence" value="ECO:0007669"/>
    <property type="project" value="TreeGrafter"/>
</dbReference>
<dbReference type="CDD" id="cd00296">
    <property type="entry name" value="SIR2"/>
    <property type="match status" value="1"/>
</dbReference>
<gene>
    <name evidence="5" type="ORF">AV274_3938</name>
</gene>
<sequence length="356" mass="40554">MKHGTEWSGLFIHTMEEAEEDYSRAAELIKKASILLIMSGAGMSAESGLRTYEEINQDSHSELEYRDYCDPDLLRHNPIEFWKFWAASANEYKKAQPHKGYQILKELRDIKHNACSKDMQDYFATFFKEHDYTRYGREDLPSSFFVYSSNVDGLFAKSGIPPTEILEIHGNANVLQCADGVECKGRDAESHRYWTADLPETVNTREDLPRCPCCKKICRPSVLMFCDEEWIGLEGGGTSDFDLYDVWEEAVEGYLKEHDDASIVIVEVGCGDRVPVVKMESETVLGDITNVLTEDGTKNVEGVSDRVSLVRINMKKSEFLDYHKEWSHGKSFIDKKSVICLEGPCGEVLDHLYSMM</sequence>
<dbReference type="InterPro" id="IPR003000">
    <property type="entry name" value="Sirtuin"/>
</dbReference>
<proteinExistence type="predicted"/>
<dbReference type="InterPro" id="IPR050134">
    <property type="entry name" value="NAD-dep_sirtuin_deacylases"/>
</dbReference>
<feature type="binding site" evidence="3">
    <location>
        <position position="177"/>
    </location>
    <ligand>
        <name>Zn(2+)</name>
        <dbReference type="ChEBI" id="CHEBI:29105"/>
    </ligand>
</feature>